<dbReference type="PROSITE" id="PS51186">
    <property type="entry name" value="GNAT"/>
    <property type="match status" value="1"/>
</dbReference>
<dbReference type="Gene3D" id="3.40.50.261">
    <property type="entry name" value="Succinyl-CoA synthetase domains"/>
    <property type="match status" value="2"/>
</dbReference>
<feature type="domain" description="N-acetyltransferase" evidence="3">
    <location>
        <begin position="31"/>
        <end position="185"/>
    </location>
</feature>
<dbReference type="InterPro" id="IPR016102">
    <property type="entry name" value="Succinyl-CoA_synth-like"/>
</dbReference>
<organism evidence="4 5">
    <name type="scientific">Acidothermus cellulolyticus (strain ATCC 43068 / DSM 8971 / 11B)</name>
    <dbReference type="NCBI Taxonomy" id="351607"/>
    <lineage>
        <taxon>Bacteria</taxon>
        <taxon>Bacillati</taxon>
        <taxon>Actinomycetota</taxon>
        <taxon>Actinomycetes</taxon>
        <taxon>Acidothermales</taxon>
        <taxon>Acidothermaceae</taxon>
        <taxon>Acidothermus</taxon>
    </lineage>
</organism>
<dbReference type="SMART" id="SM00881">
    <property type="entry name" value="CoA_binding"/>
    <property type="match status" value="1"/>
</dbReference>
<dbReference type="Pfam" id="PF00583">
    <property type="entry name" value="Acetyltransf_1"/>
    <property type="match status" value="1"/>
</dbReference>
<dbReference type="KEGG" id="ace:Acel_0520"/>
<dbReference type="InterPro" id="IPR011761">
    <property type="entry name" value="ATP-grasp"/>
</dbReference>
<keyword evidence="5" id="KW-1185">Reference proteome</keyword>
<gene>
    <name evidence="4" type="ordered locus">Acel_0520</name>
</gene>
<evidence type="ECO:0000313" key="5">
    <source>
        <dbReference type="Proteomes" id="UP000008221"/>
    </source>
</evidence>
<dbReference type="InterPro" id="IPR043938">
    <property type="entry name" value="Ligase_CoA_dom"/>
</dbReference>
<evidence type="ECO:0000259" key="3">
    <source>
        <dbReference type="PROSITE" id="PS51186"/>
    </source>
</evidence>
<evidence type="ECO:0000313" key="4">
    <source>
        <dbReference type="EMBL" id="ABK52293.1"/>
    </source>
</evidence>
<reference evidence="4 5" key="1">
    <citation type="journal article" date="2009" name="Genome Res.">
        <title>Complete genome of the cellulolytic thermophile Acidothermus cellulolyticus 11B provides insights into its ecophysiological and evolutionary adaptations.</title>
        <authorList>
            <person name="Barabote R.D."/>
            <person name="Xie G."/>
            <person name="Leu D.H."/>
            <person name="Normand P."/>
            <person name="Necsulea A."/>
            <person name="Daubin V."/>
            <person name="Medigue C."/>
            <person name="Adney W.S."/>
            <person name="Xu X.C."/>
            <person name="Lapidus A."/>
            <person name="Parales R.E."/>
            <person name="Detter C."/>
            <person name="Pujic P."/>
            <person name="Bruce D."/>
            <person name="Lavire C."/>
            <person name="Challacombe J.F."/>
            <person name="Brettin T.S."/>
            <person name="Berry A.M."/>
        </authorList>
    </citation>
    <scope>NUCLEOTIDE SEQUENCE [LARGE SCALE GENOMIC DNA]</scope>
    <source>
        <strain evidence="5">ATCC 43068 / DSM 8971 / 11B</strain>
    </source>
</reference>
<dbReference type="Gene3D" id="3.30.1490.20">
    <property type="entry name" value="ATP-grasp fold, A domain"/>
    <property type="match status" value="1"/>
</dbReference>
<dbReference type="Pfam" id="PF19045">
    <property type="entry name" value="Ligase_CoA_2"/>
    <property type="match status" value="1"/>
</dbReference>
<dbReference type="eggNOG" id="COG1042">
    <property type="taxonomic scope" value="Bacteria"/>
</dbReference>
<sequence length="911" mass="96116">MTASTEEQRIHGGVRSEEVHIDALLTDAGIVHIRSVRPTDASALRDMYASVSDDTIYMRFFTMSRASVEEDIAALCRPPDDRHFVLVAELGGRIIGLATYETLDWDRTRAEVAFLVEDTQRGRGVGTLLFEHLAALALQNGVKTFIAEVLPENNPMLRMLRDIGLPRKARSLEGVVHFEIPLTMDETYRAAVDRREAAANARSLARVLSPKVVAVVGAGANPQGLGHQILVNIVQGGYRGEVFAINRSGHRVAGVPAYASLADLPASPDVVIVAVPAAEVLAVARQAAQRHPAGLVVISAGFAEAGAEGAERQRELLAICRAAGMRLIGPNCMGIANIDPEISLNATFCATMPPPGGISLMSQSGAVGIAALNHAARSGVGLATFISAGNKADVSGNDVLCAWESDPRTRVCALYLESFGNPRKFARIARRVGKAKPIVAVKAGRTLAGIRGAASHTAAAATPDVVVDSLFAQAGVTRVDSLEDLFNVATFFDVAPLPAGRRVAIVGNSGGPGVLAADACEAAGLEVIQLGERTRTLLRSLLPEGAAVDNPVDVVASTETRVFEAALRIVAHDPEVDAVVVVFTEIRPGSIPETAKAIAKVSREYSGKPFVACLLGHPGIPDELTDGSGRLLVPVYAFPEPAVRALAAAERYARWRRRRPGTFPHFEDLDRESAAALVAATLAEHPEGTWLDTPAAVQLLTAYGITLAPTVAAKSSAEAVAAAERIGYPVVLKPAAGSFVHKTELHAVKLNLTSAEDVAAAFADIASRLDLGDTGVVVQPMLRGGVEAALGVVTDRTFGPVVMVGLGGVASDLLADRAFRLPPLTVEEADEQIRSLRTAPLLFGYRNAPPTKVEALRDMLLRLAELASALPEIAELDLNPVLVSPDGAVALDAKVRLAPAPHDDPLVRRLR</sequence>
<dbReference type="AlphaFoldDB" id="A0LS83"/>
<dbReference type="InterPro" id="IPR032875">
    <property type="entry name" value="Succ_CoA_lig_flav_dom"/>
</dbReference>
<keyword evidence="1" id="KW-0547">Nucleotide-binding</keyword>
<keyword evidence="1" id="KW-0067">ATP-binding</keyword>
<dbReference type="Gene3D" id="3.40.630.30">
    <property type="match status" value="1"/>
</dbReference>
<dbReference type="InterPro" id="IPR036291">
    <property type="entry name" value="NAD(P)-bd_dom_sf"/>
</dbReference>
<evidence type="ECO:0000259" key="2">
    <source>
        <dbReference type="PROSITE" id="PS50975"/>
    </source>
</evidence>
<accession>A0LS83</accession>
<dbReference type="eggNOG" id="COG0045">
    <property type="taxonomic scope" value="Bacteria"/>
</dbReference>
<dbReference type="Gene3D" id="3.30.470.20">
    <property type="entry name" value="ATP-grasp fold, B domain"/>
    <property type="match status" value="1"/>
</dbReference>
<dbReference type="Gene3D" id="3.40.50.720">
    <property type="entry name" value="NAD(P)-binding Rossmann-like Domain"/>
    <property type="match status" value="1"/>
</dbReference>
<dbReference type="Proteomes" id="UP000008221">
    <property type="component" value="Chromosome"/>
</dbReference>
<dbReference type="PANTHER" id="PTHR42793">
    <property type="entry name" value="COA BINDING DOMAIN CONTAINING PROTEIN"/>
    <property type="match status" value="1"/>
</dbReference>
<dbReference type="SUPFAM" id="SSF51735">
    <property type="entry name" value="NAD(P)-binding Rossmann-fold domains"/>
    <property type="match status" value="1"/>
</dbReference>
<feature type="domain" description="ATP-grasp" evidence="2">
    <location>
        <begin position="697"/>
        <end position="738"/>
    </location>
</feature>
<dbReference type="OrthoDB" id="190266at2"/>
<dbReference type="SUPFAM" id="SSF52210">
    <property type="entry name" value="Succinyl-CoA synthetase domains"/>
    <property type="match status" value="2"/>
</dbReference>
<dbReference type="GO" id="GO:0005524">
    <property type="term" value="F:ATP binding"/>
    <property type="evidence" value="ECO:0007669"/>
    <property type="project" value="UniProtKB-UniRule"/>
</dbReference>
<dbReference type="Pfam" id="PF13607">
    <property type="entry name" value="Succ_CoA_lig"/>
    <property type="match status" value="1"/>
</dbReference>
<dbReference type="PROSITE" id="PS50975">
    <property type="entry name" value="ATP_GRASP"/>
    <property type="match status" value="1"/>
</dbReference>
<dbReference type="Pfam" id="PF13380">
    <property type="entry name" value="CoA_binding_2"/>
    <property type="match status" value="1"/>
</dbReference>
<dbReference type="RefSeq" id="WP_011719356.1">
    <property type="nucleotide sequence ID" value="NC_008578.1"/>
</dbReference>
<protein>
    <submittedName>
        <fullName evidence="4">CoA-binding domain protein</fullName>
    </submittedName>
</protein>
<dbReference type="InterPro" id="IPR016181">
    <property type="entry name" value="Acyl_CoA_acyltransferase"/>
</dbReference>
<dbReference type="HOGENOM" id="CLU_007415_3_0_11"/>
<dbReference type="GO" id="GO:0046872">
    <property type="term" value="F:metal ion binding"/>
    <property type="evidence" value="ECO:0007669"/>
    <property type="project" value="InterPro"/>
</dbReference>
<dbReference type="EMBL" id="CP000481">
    <property type="protein sequence ID" value="ABK52293.1"/>
    <property type="molecule type" value="Genomic_DNA"/>
</dbReference>
<dbReference type="PANTHER" id="PTHR42793:SF1">
    <property type="entry name" value="PEPTIDYL-LYSINE N-ACETYLTRANSFERASE PATZ"/>
    <property type="match status" value="1"/>
</dbReference>
<dbReference type="Pfam" id="PF13549">
    <property type="entry name" value="ATP-grasp_5"/>
    <property type="match status" value="1"/>
</dbReference>
<dbReference type="InParanoid" id="A0LS83"/>
<dbReference type="GO" id="GO:0016747">
    <property type="term" value="F:acyltransferase activity, transferring groups other than amino-acyl groups"/>
    <property type="evidence" value="ECO:0007669"/>
    <property type="project" value="InterPro"/>
</dbReference>
<dbReference type="CDD" id="cd04301">
    <property type="entry name" value="NAT_SF"/>
    <property type="match status" value="1"/>
</dbReference>
<dbReference type="SUPFAM" id="SSF55729">
    <property type="entry name" value="Acyl-CoA N-acyltransferases (Nat)"/>
    <property type="match status" value="1"/>
</dbReference>
<dbReference type="InterPro" id="IPR000182">
    <property type="entry name" value="GNAT_dom"/>
</dbReference>
<dbReference type="eggNOG" id="COG1247">
    <property type="taxonomic scope" value="Bacteria"/>
</dbReference>
<name>A0LS83_ACIC1</name>
<dbReference type="GO" id="GO:0043758">
    <property type="term" value="F:acetate-CoA ligase (ADP-forming) activity"/>
    <property type="evidence" value="ECO:0007669"/>
    <property type="project" value="InterPro"/>
</dbReference>
<dbReference type="STRING" id="351607.Acel_0520"/>
<evidence type="ECO:0000256" key="1">
    <source>
        <dbReference type="PROSITE-ProRule" id="PRU00409"/>
    </source>
</evidence>
<dbReference type="InterPro" id="IPR013815">
    <property type="entry name" value="ATP_grasp_subdomain_1"/>
</dbReference>
<dbReference type="InterPro" id="IPR003781">
    <property type="entry name" value="CoA-bd"/>
</dbReference>
<dbReference type="SUPFAM" id="SSF56059">
    <property type="entry name" value="Glutathione synthetase ATP-binding domain-like"/>
    <property type="match status" value="1"/>
</dbReference>
<proteinExistence type="predicted"/>